<dbReference type="AlphaFoldDB" id="A0A3S0K665"/>
<evidence type="ECO:0000313" key="2">
    <source>
        <dbReference type="EMBL" id="RTR07017.1"/>
    </source>
</evidence>
<evidence type="ECO:0000259" key="1">
    <source>
        <dbReference type="Pfam" id="PF09361"/>
    </source>
</evidence>
<dbReference type="RefSeq" id="WP_126480001.1">
    <property type="nucleotide sequence ID" value="NZ_RXNS01000001.1"/>
</dbReference>
<reference evidence="2 3" key="1">
    <citation type="submission" date="2018-12" db="EMBL/GenBank/DDBJ databases">
        <authorList>
            <person name="Yu L."/>
        </authorList>
    </citation>
    <scope>NUCLEOTIDE SEQUENCE [LARGE SCALE GENOMIC DNA]</scope>
    <source>
        <strain evidence="2 3">11S</strain>
    </source>
</reference>
<dbReference type="Proteomes" id="UP000267400">
    <property type="component" value="Unassembled WGS sequence"/>
</dbReference>
<keyword evidence="3" id="KW-1185">Reference proteome</keyword>
<dbReference type="Pfam" id="PF09361">
    <property type="entry name" value="Phasin_2"/>
    <property type="match status" value="1"/>
</dbReference>
<sequence>MSKATTDKTTEQFESLFVQPMRSYAALNLEYAEKLVSTQFDSARALTDLGLAQARGWLEVKDADGVKKAMEGQQKALQDLGERVKSDSEALMTLGQEYAQKGQKLVEEQVKAASTS</sequence>
<feature type="domain" description="Phasin" evidence="1">
    <location>
        <begin position="18"/>
        <end position="110"/>
    </location>
</feature>
<accession>A0A3S0K665</accession>
<protein>
    <submittedName>
        <fullName evidence="2">Phasin family protein</fullName>
    </submittedName>
</protein>
<dbReference type="EMBL" id="RXNS01000001">
    <property type="protein sequence ID" value="RTR07017.1"/>
    <property type="molecule type" value="Genomic_DNA"/>
</dbReference>
<proteinExistence type="predicted"/>
<dbReference type="InterPro" id="IPR018968">
    <property type="entry name" value="Phasin"/>
</dbReference>
<gene>
    <name evidence="2" type="ORF">EKG36_00730</name>
</gene>
<organism evidence="2 3">
    <name type="scientific">Halomonas nitroreducens</name>
    <dbReference type="NCBI Taxonomy" id="447425"/>
    <lineage>
        <taxon>Bacteria</taxon>
        <taxon>Pseudomonadati</taxon>
        <taxon>Pseudomonadota</taxon>
        <taxon>Gammaproteobacteria</taxon>
        <taxon>Oceanospirillales</taxon>
        <taxon>Halomonadaceae</taxon>
        <taxon>Halomonas</taxon>
    </lineage>
</organism>
<evidence type="ECO:0000313" key="3">
    <source>
        <dbReference type="Proteomes" id="UP000267400"/>
    </source>
</evidence>
<comment type="caution">
    <text evidence="2">The sequence shown here is derived from an EMBL/GenBank/DDBJ whole genome shotgun (WGS) entry which is preliminary data.</text>
</comment>
<dbReference type="OrthoDB" id="8611311at2"/>
<name>A0A3S0K665_9GAMM</name>